<evidence type="ECO:0000256" key="1">
    <source>
        <dbReference type="SAM" id="SignalP"/>
    </source>
</evidence>
<keyword evidence="4" id="KW-1185">Reference proteome</keyword>
<organism evidence="3 4">
    <name type="scientific">Roseinatronobacter thiooxidans</name>
    <dbReference type="NCBI Taxonomy" id="121821"/>
    <lineage>
        <taxon>Bacteria</taxon>
        <taxon>Pseudomonadati</taxon>
        <taxon>Pseudomonadota</taxon>
        <taxon>Alphaproteobacteria</taxon>
        <taxon>Rhodobacterales</taxon>
        <taxon>Paracoccaceae</taxon>
        <taxon>Roseinatronobacter</taxon>
    </lineage>
</organism>
<evidence type="ECO:0000259" key="2">
    <source>
        <dbReference type="Pfam" id="PF13767"/>
    </source>
</evidence>
<gene>
    <name evidence="3" type="ORF">LY56_00112</name>
</gene>
<dbReference type="STRING" id="121821.GCA_001870675_02184"/>
<feature type="chain" id="PRO_5015968565" evidence="1">
    <location>
        <begin position="24"/>
        <end position="132"/>
    </location>
</feature>
<evidence type="ECO:0000313" key="4">
    <source>
        <dbReference type="Proteomes" id="UP000249364"/>
    </source>
</evidence>
<comment type="caution">
    <text evidence="3">The sequence shown here is derived from an EMBL/GenBank/DDBJ whole genome shotgun (WGS) entry which is preliminary data.</text>
</comment>
<dbReference type="Proteomes" id="UP000249364">
    <property type="component" value="Unassembled WGS sequence"/>
</dbReference>
<proteinExistence type="predicted"/>
<accession>A0A2W7QHM7</accession>
<feature type="signal peptide" evidence="1">
    <location>
        <begin position="1"/>
        <end position="23"/>
    </location>
</feature>
<protein>
    <submittedName>
        <fullName evidence="3">Uncharacterized protein DUF4168</fullName>
    </submittedName>
</protein>
<reference evidence="3 4" key="1">
    <citation type="submission" date="2018-06" db="EMBL/GenBank/DDBJ databases">
        <title>Genomic Encyclopedia of Archaeal and Bacterial Type Strains, Phase II (KMG-II): from individual species to whole genera.</title>
        <authorList>
            <person name="Goeker M."/>
        </authorList>
    </citation>
    <scope>NUCLEOTIDE SEQUENCE [LARGE SCALE GENOMIC DNA]</scope>
    <source>
        <strain evidence="3 4">DSM 13087</strain>
    </source>
</reference>
<dbReference type="InterPro" id="IPR025433">
    <property type="entry name" value="DUF4168"/>
</dbReference>
<evidence type="ECO:0000313" key="3">
    <source>
        <dbReference type="EMBL" id="PZX47964.1"/>
    </source>
</evidence>
<feature type="domain" description="DUF4168" evidence="2">
    <location>
        <begin position="45"/>
        <end position="121"/>
    </location>
</feature>
<name>A0A2W7QHM7_9RHOB</name>
<dbReference type="RefSeq" id="WP_071468885.1">
    <property type="nucleotide sequence ID" value="NZ_MEHT01000009.1"/>
</dbReference>
<dbReference type="Pfam" id="PF13767">
    <property type="entry name" value="DUF4168"/>
    <property type="match status" value="1"/>
</dbReference>
<dbReference type="OrthoDB" id="7867984at2"/>
<sequence>MELKRYLSTTILAAGLAVTPILASQAAAQMQPPAQAEGSAIAMEDGKIDAFIVAALAVAETRETYIAQLEGITDEEQQMAIVQEADAAILQAVDDAPDITVEEYIAIGEAATVDPELAARIDARFTETAGEE</sequence>
<keyword evidence="1" id="KW-0732">Signal</keyword>
<dbReference type="EMBL" id="QKZQ01000001">
    <property type="protein sequence ID" value="PZX47964.1"/>
    <property type="molecule type" value="Genomic_DNA"/>
</dbReference>
<dbReference type="AlphaFoldDB" id="A0A2W7QHM7"/>